<name>A0ABY3RXQ1_9MICO</name>
<feature type="transmembrane region" description="Helical" evidence="1">
    <location>
        <begin position="91"/>
        <end position="111"/>
    </location>
</feature>
<gene>
    <name evidence="2" type="ORF">K8F61_08085</name>
</gene>
<evidence type="ECO:0000313" key="2">
    <source>
        <dbReference type="EMBL" id="UGS28105.1"/>
    </source>
</evidence>
<proteinExistence type="predicted"/>
<evidence type="ECO:0000256" key="1">
    <source>
        <dbReference type="SAM" id="Phobius"/>
    </source>
</evidence>
<organism evidence="2 3">
    <name type="scientific">Microbacterium resistens</name>
    <dbReference type="NCBI Taxonomy" id="156977"/>
    <lineage>
        <taxon>Bacteria</taxon>
        <taxon>Bacillati</taxon>
        <taxon>Actinomycetota</taxon>
        <taxon>Actinomycetes</taxon>
        <taxon>Micrococcales</taxon>
        <taxon>Microbacteriaceae</taxon>
        <taxon>Microbacterium</taxon>
    </lineage>
</organism>
<dbReference type="Proteomes" id="UP001199642">
    <property type="component" value="Chromosome"/>
</dbReference>
<keyword evidence="1" id="KW-0812">Transmembrane</keyword>
<sequence length="341" mass="36579">MRLTVRNVATALALGFALYFASRALWWTTPPANPQLLVVAIAAFLLVVVTIVMVGARTRLRMPLWAALVALGAGVGIPIAVNLALTQDALRAPYATWYIGGVGVIGVICVVRRRSLFGWLALVALAASTSAWLGVGDALALGLVGSAVWMVIAQLLVAFWGRAVRDTDRLASIQQAASAWQATQAVRQRARRERVQYALAVAGPSLARVIESRGDLSEDERVEARLAEGRLRDEIRGANLLNEEARASIAAARRRGATVTVFDEGGLDGLDEAARDRIRAELAAVLRDADSARLIIRAARDAEVAVTVVGRSAAGASSDEDSVELWREIRRTVDGSRDERT</sequence>
<keyword evidence="3" id="KW-1185">Reference proteome</keyword>
<protein>
    <submittedName>
        <fullName evidence="2">Uncharacterized protein</fullName>
    </submittedName>
</protein>
<dbReference type="RefSeq" id="WP_219086150.1">
    <property type="nucleotide sequence ID" value="NZ_CP082781.1"/>
</dbReference>
<reference evidence="2 3" key="1">
    <citation type="submission" date="2023-01" db="EMBL/GenBank/DDBJ databases">
        <title>Characterization of estradiol degrading bacteria Microbacterium sp. MZT7 and reveal degrading genes through genome analysis.</title>
        <authorList>
            <person name="Hao P."/>
            <person name="Gao Y."/>
        </authorList>
    </citation>
    <scope>NUCLEOTIDE SEQUENCE [LARGE SCALE GENOMIC DNA]</scope>
    <source>
        <strain evidence="2 3">MZT7</strain>
    </source>
</reference>
<feature type="transmembrane region" description="Helical" evidence="1">
    <location>
        <begin position="34"/>
        <end position="56"/>
    </location>
</feature>
<dbReference type="EMBL" id="CP082781">
    <property type="protein sequence ID" value="UGS28105.1"/>
    <property type="molecule type" value="Genomic_DNA"/>
</dbReference>
<keyword evidence="1" id="KW-1133">Transmembrane helix</keyword>
<feature type="transmembrane region" description="Helical" evidence="1">
    <location>
        <begin position="116"/>
        <end position="133"/>
    </location>
</feature>
<evidence type="ECO:0000313" key="3">
    <source>
        <dbReference type="Proteomes" id="UP001199642"/>
    </source>
</evidence>
<feature type="transmembrane region" description="Helical" evidence="1">
    <location>
        <begin position="63"/>
        <end position="85"/>
    </location>
</feature>
<keyword evidence="1" id="KW-0472">Membrane</keyword>
<accession>A0ABY3RXQ1</accession>
<feature type="transmembrane region" description="Helical" evidence="1">
    <location>
        <begin position="139"/>
        <end position="160"/>
    </location>
</feature>